<protein>
    <recommendedName>
        <fullName evidence="7 20">Methionine synthase</fullName>
        <ecNumber evidence="6 20">2.1.1.13</ecNumber>
    </recommendedName>
    <alternativeName>
        <fullName evidence="19 20">5-methyltetrahydrofolate--homocysteine methyltransferase</fullName>
    </alternativeName>
</protein>
<dbReference type="Gene3D" id="3.20.20.330">
    <property type="entry name" value="Homocysteine-binding-like domain"/>
    <property type="match status" value="1"/>
</dbReference>
<evidence type="ECO:0000259" key="25">
    <source>
        <dbReference type="PROSITE" id="PS50972"/>
    </source>
</evidence>
<feature type="domain" description="AdoMet activation" evidence="26">
    <location>
        <begin position="909"/>
        <end position="1201"/>
    </location>
</feature>
<evidence type="ECO:0000256" key="12">
    <source>
        <dbReference type="ARBA" id="ARBA00022691"/>
    </source>
</evidence>
<feature type="binding site" evidence="22">
    <location>
        <position position="834"/>
    </location>
    <ligand>
        <name>methylcob(III)alamin</name>
        <dbReference type="ChEBI" id="CHEBI:28115"/>
    </ligand>
</feature>
<comment type="domain">
    <text evidence="20">Modular enzyme with four functionally distinct domains. The isolated Hcy-binding domain catalyzes methyl transfer from free methylcobalamin to homocysteine. The Hcy-binding domain in association with the pterin-binding domain catalyzes the methylation of cob(I)alamin by methyltetrahydrofolate and the methylation of homocysteine. The B12-binding domain binds the cofactor. The AdoMet activation domain binds S-adenosyl-L-methionine. Under aerobic conditions cob(I)alamin can be converted to inactive cob(II)alamin. Reductive methylation by S-adenosyl-L-methionine and flavodoxin regenerates methylcobalamin.</text>
</comment>
<dbReference type="InterPro" id="IPR004223">
    <property type="entry name" value="VitB12-dep_Met_synth_activ_dom"/>
</dbReference>
<dbReference type="InterPro" id="IPR050554">
    <property type="entry name" value="Met_Synthase/Corrinoid"/>
</dbReference>
<dbReference type="Gene3D" id="3.40.50.280">
    <property type="entry name" value="Cobalamin-binding domain"/>
    <property type="match status" value="1"/>
</dbReference>
<dbReference type="UniPathway" id="UPA00051">
    <property type="reaction ID" value="UER00081"/>
</dbReference>
<dbReference type="GO" id="GO:0008705">
    <property type="term" value="F:methionine synthase activity"/>
    <property type="evidence" value="ECO:0007669"/>
    <property type="project" value="UniProtKB-UniRule"/>
</dbReference>
<feature type="domain" description="B12-binding" evidence="27">
    <location>
        <begin position="776"/>
        <end position="919"/>
    </location>
</feature>
<dbReference type="Pfam" id="PF02607">
    <property type="entry name" value="B12-binding_2"/>
    <property type="match status" value="1"/>
</dbReference>
<dbReference type="InterPro" id="IPR036589">
    <property type="entry name" value="HCY_dom_sf"/>
</dbReference>
<evidence type="ECO:0000259" key="27">
    <source>
        <dbReference type="PROSITE" id="PS51332"/>
    </source>
</evidence>
<dbReference type="InterPro" id="IPR011005">
    <property type="entry name" value="Dihydropteroate_synth-like_sf"/>
</dbReference>
<comment type="function">
    <text evidence="18 20">Catalyzes the transfer of a methyl group from methyl-cobalamin to homocysteine, yielding enzyme-bound cob(I)alamin and methionine. Subsequently, remethylates the cofactor using methyltetrahydrofolate.</text>
</comment>
<evidence type="ECO:0000259" key="26">
    <source>
        <dbReference type="PROSITE" id="PS50974"/>
    </source>
</evidence>
<evidence type="ECO:0000256" key="5">
    <source>
        <dbReference type="ARBA" id="ARBA00010398"/>
    </source>
</evidence>
<evidence type="ECO:0000256" key="23">
    <source>
        <dbReference type="PROSITE-ProRule" id="PRU00333"/>
    </source>
</evidence>
<feature type="domain" description="Hcy-binding" evidence="24">
    <location>
        <begin position="3"/>
        <end position="337"/>
    </location>
</feature>
<organism evidence="29 30">
    <name type="scientific">Candidatus Lambdaproteobacteria bacterium RIFOXYD2_FULL_50_16</name>
    <dbReference type="NCBI Taxonomy" id="1817772"/>
    <lineage>
        <taxon>Bacteria</taxon>
        <taxon>Pseudomonadati</taxon>
        <taxon>Pseudomonadota</taxon>
        <taxon>Candidatus Lambdaproteobacteria</taxon>
    </lineage>
</organism>
<dbReference type="PROSITE" id="PS51337">
    <property type="entry name" value="B12_BINDING_NTER"/>
    <property type="match status" value="1"/>
</dbReference>
<comment type="pathway">
    <text evidence="4 20">Amino-acid biosynthesis; L-methionine biosynthesis via de novo pathway; L-methionine from L-homocysteine (MetH route): step 1/1.</text>
</comment>
<evidence type="ECO:0000256" key="21">
    <source>
        <dbReference type="PIRSR" id="PIRSR000381-1"/>
    </source>
</evidence>
<feature type="binding site" description="axial binding residue" evidence="21">
    <location>
        <position position="789"/>
    </location>
    <ligand>
        <name>methylcob(III)alamin</name>
        <dbReference type="ChEBI" id="CHEBI:28115"/>
    </ligand>
    <ligandPart>
        <name>Co</name>
        <dbReference type="ChEBI" id="CHEBI:27638"/>
    </ligandPart>
</feature>
<feature type="domain" description="B12-binding N-terminal" evidence="28">
    <location>
        <begin position="661"/>
        <end position="772"/>
    </location>
</feature>
<feature type="binding site" evidence="22">
    <location>
        <position position="898"/>
    </location>
    <ligand>
        <name>methylcob(III)alamin</name>
        <dbReference type="ChEBI" id="CHEBI:28115"/>
    </ligand>
</feature>
<evidence type="ECO:0000256" key="3">
    <source>
        <dbReference type="ARBA" id="ARBA00001956"/>
    </source>
</evidence>
<keyword evidence="14" id="KW-0677">Repeat</keyword>
<evidence type="ECO:0000256" key="16">
    <source>
        <dbReference type="ARBA" id="ARBA00023167"/>
    </source>
</evidence>
<keyword evidence="10 20" id="KW-0846">Cobalamin</keyword>
<evidence type="ECO:0000256" key="2">
    <source>
        <dbReference type="ARBA" id="ARBA00001947"/>
    </source>
</evidence>
<dbReference type="GO" id="GO:0046653">
    <property type="term" value="P:tetrahydrofolate metabolic process"/>
    <property type="evidence" value="ECO:0007669"/>
    <property type="project" value="TreeGrafter"/>
</dbReference>
<dbReference type="PROSITE" id="PS51332">
    <property type="entry name" value="B12_BINDING"/>
    <property type="match status" value="1"/>
</dbReference>
<evidence type="ECO:0000259" key="28">
    <source>
        <dbReference type="PROSITE" id="PS51337"/>
    </source>
</evidence>
<evidence type="ECO:0000259" key="24">
    <source>
        <dbReference type="PROSITE" id="PS50970"/>
    </source>
</evidence>
<dbReference type="Pfam" id="PF02574">
    <property type="entry name" value="S-methyl_trans"/>
    <property type="match status" value="1"/>
</dbReference>
<dbReference type="PIRSF" id="PIRSF000381">
    <property type="entry name" value="MetH"/>
    <property type="match status" value="1"/>
</dbReference>
<keyword evidence="13 20" id="KW-0479">Metal-binding</keyword>
<dbReference type="STRING" id="1817772.A2527_06380"/>
<evidence type="ECO:0000256" key="9">
    <source>
        <dbReference type="ARBA" id="ARBA00022605"/>
    </source>
</evidence>
<dbReference type="EC" id="2.1.1.13" evidence="6 20"/>
<dbReference type="GO" id="GO:0005829">
    <property type="term" value="C:cytosol"/>
    <property type="evidence" value="ECO:0007669"/>
    <property type="project" value="TreeGrafter"/>
</dbReference>
<comment type="cofactor">
    <cofactor evidence="2 20 23">
        <name>Zn(2+)</name>
        <dbReference type="ChEBI" id="CHEBI:29105"/>
    </cofactor>
</comment>
<dbReference type="InterPro" id="IPR003726">
    <property type="entry name" value="HCY_dom"/>
</dbReference>
<dbReference type="Pfam" id="PF02965">
    <property type="entry name" value="Met_synt_B12"/>
    <property type="match status" value="1"/>
</dbReference>
<dbReference type="AlphaFoldDB" id="A0A1F6GA21"/>
<dbReference type="EMBL" id="MFNE01000030">
    <property type="protein sequence ID" value="OGG94963.1"/>
    <property type="molecule type" value="Genomic_DNA"/>
</dbReference>
<proteinExistence type="inferred from homology"/>
<dbReference type="Pfam" id="PF02310">
    <property type="entry name" value="B12-binding"/>
    <property type="match status" value="1"/>
</dbReference>
<dbReference type="InterPro" id="IPR037010">
    <property type="entry name" value="VitB12-dep_Met_synth_activ_sf"/>
</dbReference>
<feature type="binding site" evidence="21 23">
    <location>
        <position position="323"/>
    </location>
    <ligand>
        <name>Zn(2+)</name>
        <dbReference type="ChEBI" id="CHEBI:29105"/>
    </ligand>
</feature>
<dbReference type="SUPFAM" id="SSF56507">
    <property type="entry name" value="Methionine synthase activation domain-like"/>
    <property type="match status" value="1"/>
</dbReference>
<dbReference type="Gene3D" id="3.20.20.20">
    <property type="entry name" value="Dihydropteroate synthase-like"/>
    <property type="match status" value="1"/>
</dbReference>
<evidence type="ECO:0000313" key="29">
    <source>
        <dbReference type="EMBL" id="OGG94963.1"/>
    </source>
</evidence>
<accession>A0A1F6GA21</accession>
<keyword evidence="16 20" id="KW-0486">Methionine biosynthesis</keyword>
<evidence type="ECO:0000256" key="18">
    <source>
        <dbReference type="ARBA" id="ARBA00025552"/>
    </source>
</evidence>
<reference evidence="29 30" key="1">
    <citation type="journal article" date="2016" name="Nat. Commun.">
        <title>Thousands of microbial genomes shed light on interconnected biogeochemical processes in an aquifer system.</title>
        <authorList>
            <person name="Anantharaman K."/>
            <person name="Brown C.T."/>
            <person name="Hug L.A."/>
            <person name="Sharon I."/>
            <person name="Castelle C.J."/>
            <person name="Probst A.J."/>
            <person name="Thomas B.C."/>
            <person name="Singh A."/>
            <person name="Wilkins M.J."/>
            <person name="Karaoz U."/>
            <person name="Brodie E.L."/>
            <person name="Williams K.H."/>
            <person name="Hubbard S.S."/>
            <person name="Banfield J.F."/>
        </authorList>
    </citation>
    <scope>NUCLEOTIDE SEQUENCE [LARGE SCALE GENOMIC DNA]</scope>
</reference>
<evidence type="ECO:0000256" key="14">
    <source>
        <dbReference type="ARBA" id="ARBA00022737"/>
    </source>
</evidence>
<dbReference type="InterPro" id="IPR036724">
    <property type="entry name" value="Cobalamin-bd_sf"/>
</dbReference>
<feature type="binding site" evidence="21 23">
    <location>
        <position position="322"/>
    </location>
    <ligand>
        <name>Zn(2+)</name>
        <dbReference type="ChEBI" id="CHEBI:29105"/>
    </ligand>
</feature>
<dbReference type="PROSITE" id="PS50974">
    <property type="entry name" value="ADOMET_ACTIVATION"/>
    <property type="match status" value="1"/>
</dbReference>
<dbReference type="PANTHER" id="PTHR45833:SF1">
    <property type="entry name" value="METHIONINE SYNTHASE"/>
    <property type="match status" value="1"/>
</dbReference>
<dbReference type="Gene3D" id="1.10.1240.10">
    <property type="entry name" value="Methionine synthase domain"/>
    <property type="match status" value="1"/>
</dbReference>
<feature type="domain" description="Pterin-binding" evidence="25">
    <location>
        <begin position="368"/>
        <end position="632"/>
    </location>
</feature>
<dbReference type="SUPFAM" id="SSF52242">
    <property type="entry name" value="Cobalamin (vitamin B12)-binding domain"/>
    <property type="match status" value="1"/>
</dbReference>
<keyword evidence="11 20" id="KW-0808">Transferase</keyword>
<sequence length="1201" mass="130040">MTPQAYRQLLSERVLIIDGAMGTMVQRLGLGPDAYGGEEFQMLGDILVFSRPEAVKGIHLEYFRAGAMAVETDTFGASPYRLEEFDFSRLDLTSFPKAAQDLNRLSIEELTLRLNREAAQLARAALETYKLDPDYDGRPLLVLGSIGPSNKVLSPTHADLKRGSFAGIIENFRLQVTGLIEGGADVILFETQQDMLELKAAVMGAQKAFLETGVILPIQAQVTVDQFSKMQIFASDIHAALTTLEYTGIDAFGINCSIGPDLMGPTVAKLAQYSRIPICVIPNAGMPESENGQTVFKLSPEQFAKPIAEYVEKYGVNVVGGCCGTSPAHIKALAALLQGKKPKARVLPTEVYISGPQKAVALNSAEALIRIGERLNVRGSKQVRDAVERPGSIDQDVLEEVVTEQTRDLGLEVLDICMDSNQVNTADTLVAVLQHQCVDFSGAFCLDSFDVDALKAAIEVYPGRPIVNSISLEEYSEGVDKVDAVLEATKAHGPVYIALTTGPKGPAVTADEKVDLASQILKKAIEKHGLLPQQFLVDVNAFPIGSESDPALNFAQESLNSIPRIKALYPGVKTTIGVGNLTNGLAQKPYMRKVLTSVFLDEGRKVGLDAAIVNPNHYVPAQSLDPNDYALGLKVIHHKDMEAFAQLEEIALAKKGGPVVQKTAYEDLEPVAQVCQKIKDGFKARVEGRVQVGEFSFTYQDNIVETLAEVVRGGIEPLVLINDHLMVAMEELGQGFAEGQVSLPHLLKAADVMKQVMGFLEAYMKSKTKGAEIPNKGTIVLGTVYQDVHSIGKDLTKTLMENYGYKVIDLGVQVPLQTFIDQAKESGAGYIGLSALLVQTSNHMITLSKMLVEQGLEKKIDLLIGGAPVNRRHAAYVGLAGSDDLAQMRANVFYCRSAMDGVNILGQLADPGRRDQVLAKNREALEQAYRAGQNLASQEASLLNELPRRVIVAAPAVDWNKLFAPKRVEIKLTEFLPKINKTLLYTLNWKYGGKGSWAQKGVTQAQLDEQLNQWASRAEAEGWIVPQGVYGLFAAQAQGDRVTLYNAQKQTLGQVAFNPVIGQGKKDQFSVAQYFGEAGHSYIGLQLSTAGPEADRAVASLKGADSESAWIIQGLADRVAEDMGAYLNQTLNLAVYGPQSGPSCRYSPGYPALKDLENNRVIFDLLGAGERVGVSLTEGDEFSPLGSTAAVVSFHQEAGFH</sequence>
<evidence type="ECO:0000256" key="22">
    <source>
        <dbReference type="PIRSR" id="PIRSR000381-2"/>
    </source>
</evidence>
<evidence type="ECO:0000313" key="30">
    <source>
        <dbReference type="Proteomes" id="UP000178449"/>
    </source>
</evidence>
<name>A0A1F6GA21_9PROT</name>
<gene>
    <name evidence="29" type="ORF">A2527_06380</name>
</gene>
<comment type="catalytic activity">
    <reaction evidence="1 20">
        <text>(6S)-5-methyl-5,6,7,8-tetrahydrofolate + L-homocysteine = (6S)-5,6,7,8-tetrahydrofolate + L-methionine</text>
        <dbReference type="Rhea" id="RHEA:11172"/>
        <dbReference type="ChEBI" id="CHEBI:18608"/>
        <dbReference type="ChEBI" id="CHEBI:57453"/>
        <dbReference type="ChEBI" id="CHEBI:57844"/>
        <dbReference type="ChEBI" id="CHEBI:58199"/>
        <dbReference type="EC" id="2.1.1.13"/>
    </reaction>
</comment>
<dbReference type="Gene3D" id="3.10.196.10">
    <property type="entry name" value="Vitamin B12-dependent methionine synthase, activation domain"/>
    <property type="match status" value="1"/>
</dbReference>
<dbReference type="Pfam" id="PF00809">
    <property type="entry name" value="Pterin_bind"/>
    <property type="match status" value="1"/>
</dbReference>
<keyword evidence="8 20" id="KW-0489">Methyltransferase</keyword>
<dbReference type="GO" id="GO:0031419">
    <property type="term" value="F:cobalamin binding"/>
    <property type="evidence" value="ECO:0007669"/>
    <property type="project" value="UniProtKB-UniRule"/>
</dbReference>
<evidence type="ECO:0000256" key="7">
    <source>
        <dbReference type="ARBA" id="ARBA00013998"/>
    </source>
</evidence>
<dbReference type="PROSITE" id="PS50972">
    <property type="entry name" value="PTERIN_BINDING"/>
    <property type="match status" value="1"/>
</dbReference>
<dbReference type="SUPFAM" id="SSF51717">
    <property type="entry name" value="Dihydropteroate synthetase-like"/>
    <property type="match status" value="1"/>
</dbReference>
<evidence type="ECO:0000256" key="11">
    <source>
        <dbReference type="ARBA" id="ARBA00022679"/>
    </source>
</evidence>
<keyword evidence="15 20" id="KW-0862">Zinc</keyword>
<dbReference type="GO" id="GO:0008270">
    <property type="term" value="F:zinc ion binding"/>
    <property type="evidence" value="ECO:0007669"/>
    <property type="project" value="UniProtKB-UniRule"/>
</dbReference>
<keyword evidence="12 20" id="KW-0949">S-adenosyl-L-methionine</keyword>
<dbReference type="SUPFAM" id="SSF47644">
    <property type="entry name" value="Methionine synthase domain"/>
    <property type="match status" value="1"/>
</dbReference>
<evidence type="ECO:0000256" key="4">
    <source>
        <dbReference type="ARBA" id="ARBA00005178"/>
    </source>
</evidence>
<evidence type="ECO:0000256" key="1">
    <source>
        <dbReference type="ARBA" id="ARBA00001700"/>
    </source>
</evidence>
<keyword evidence="17 20" id="KW-0170">Cobalt</keyword>
<dbReference type="Proteomes" id="UP000178449">
    <property type="component" value="Unassembled WGS sequence"/>
</dbReference>
<dbReference type="InterPro" id="IPR000489">
    <property type="entry name" value="Pterin-binding_dom"/>
</dbReference>
<dbReference type="SUPFAM" id="SSF82282">
    <property type="entry name" value="Homocysteine S-methyltransferase"/>
    <property type="match status" value="1"/>
</dbReference>
<comment type="similarity">
    <text evidence="5">Belongs to the vitamin-B12 dependent methionine synthase family.</text>
</comment>
<feature type="binding site" evidence="22">
    <location>
        <position position="1145"/>
    </location>
    <ligand>
        <name>S-adenosyl-L-methionine</name>
        <dbReference type="ChEBI" id="CHEBI:59789"/>
    </ligand>
</feature>
<evidence type="ECO:0000256" key="17">
    <source>
        <dbReference type="ARBA" id="ARBA00023285"/>
    </source>
</evidence>
<feature type="binding site" evidence="21 23">
    <location>
        <position position="256"/>
    </location>
    <ligand>
        <name>Zn(2+)</name>
        <dbReference type="ChEBI" id="CHEBI:29105"/>
    </ligand>
</feature>
<evidence type="ECO:0000256" key="6">
    <source>
        <dbReference type="ARBA" id="ARBA00012032"/>
    </source>
</evidence>
<dbReference type="SMART" id="SM01018">
    <property type="entry name" value="B12-binding_2"/>
    <property type="match status" value="1"/>
</dbReference>
<dbReference type="InterPro" id="IPR036594">
    <property type="entry name" value="Meth_synthase_dom"/>
</dbReference>
<keyword evidence="9 20" id="KW-0028">Amino-acid biosynthesis</keyword>
<dbReference type="InterPro" id="IPR011822">
    <property type="entry name" value="MetH"/>
</dbReference>
<dbReference type="PROSITE" id="PS50970">
    <property type="entry name" value="HCY"/>
    <property type="match status" value="1"/>
</dbReference>
<evidence type="ECO:0000256" key="15">
    <source>
        <dbReference type="ARBA" id="ARBA00022833"/>
    </source>
</evidence>
<dbReference type="GO" id="GO:0032259">
    <property type="term" value="P:methylation"/>
    <property type="evidence" value="ECO:0007669"/>
    <property type="project" value="UniProtKB-KW"/>
</dbReference>
<evidence type="ECO:0000256" key="19">
    <source>
        <dbReference type="ARBA" id="ARBA00031040"/>
    </source>
</evidence>
<dbReference type="PANTHER" id="PTHR45833">
    <property type="entry name" value="METHIONINE SYNTHASE"/>
    <property type="match status" value="1"/>
</dbReference>
<dbReference type="GO" id="GO:0050667">
    <property type="term" value="P:homocysteine metabolic process"/>
    <property type="evidence" value="ECO:0007669"/>
    <property type="project" value="TreeGrafter"/>
</dbReference>
<evidence type="ECO:0000256" key="13">
    <source>
        <dbReference type="ARBA" id="ARBA00022723"/>
    </source>
</evidence>
<evidence type="ECO:0000256" key="8">
    <source>
        <dbReference type="ARBA" id="ARBA00022603"/>
    </source>
</evidence>
<dbReference type="InterPro" id="IPR006158">
    <property type="entry name" value="Cobalamin-bd"/>
</dbReference>
<evidence type="ECO:0000256" key="20">
    <source>
        <dbReference type="PIRNR" id="PIRNR000381"/>
    </source>
</evidence>
<comment type="caution">
    <text evidence="29">The sequence shown here is derived from an EMBL/GenBank/DDBJ whole genome shotgun (WGS) entry which is preliminary data.</text>
</comment>
<dbReference type="InterPro" id="IPR003759">
    <property type="entry name" value="Cbl-bd_cap"/>
</dbReference>
<comment type="cofactor">
    <cofactor evidence="3 20 21">
        <name>methylcob(III)alamin</name>
        <dbReference type="ChEBI" id="CHEBI:28115"/>
    </cofactor>
</comment>
<evidence type="ECO:0000256" key="10">
    <source>
        <dbReference type="ARBA" id="ARBA00022628"/>
    </source>
</evidence>